<gene>
    <name evidence="1" type="ORF">NDM98_00595</name>
</gene>
<accession>A0ABT0XE53</accession>
<sequence>MKNVLIFGGTGMLLQTTKWLDRQTENVVVFGRTQSKNAWLVERKNKVGFEFYKLDYQETDKLKLAIHEIVSNVGVIDCVVAWIHSGAAPKALSTILDELQVVQQEPYHLFHIKGSSESIKSIQTKMDVPANCLYREVLLGFYYDGQQSRWLTHHEISTGVIEAISEDVKTKTIGVLTPWEKRP</sequence>
<dbReference type="SUPFAM" id="SSF51735">
    <property type="entry name" value="NAD(P)-binding Rossmann-fold domains"/>
    <property type="match status" value="1"/>
</dbReference>
<name>A0ABT0XE53_9BACI</name>
<dbReference type="Gene3D" id="3.40.50.720">
    <property type="entry name" value="NAD(P)-binding Rossmann-like Domain"/>
    <property type="match status" value="1"/>
</dbReference>
<protein>
    <recommendedName>
        <fullName evidence="3">Short chain dehydrogenase</fullName>
    </recommendedName>
</protein>
<dbReference type="InterPro" id="IPR036291">
    <property type="entry name" value="NAD(P)-bd_dom_sf"/>
</dbReference>
<evidence type="ECO:0008006" key="3">
    <source>
        <dbReference type="Google" id="ProtNLM"/>
    </source>
</evidence>
<dbReference type="NCBIfam" id="NF006168">
    <property type="entry name" value="PRK08309.1"/>
    <property type="match status" value="1"/>
</dbReference>
<keyword evidence="2" id="KW-1185">Reference proteome</keyword>
<evidence type="ECO:0000313" key="2">
    <source>
        <dbReference type="Proteomes" id="UP001203665"/>
    </source>
</evidence>
<evidence type="ECO:0000313" key="1">
    <source>
        <dbReference type="EMBL" id="MCM2674162.1"/>
    </source>
</evidence>
<proteinExistence type="predicted"/>
<comment type="caution">
    <text evidence="1">The sequence shown here is derived from an EMBL/GenBank/DDBJ whole genome shotgun (WGS) entry which is preliminary data.</text>
</comment>
<dbReference type="RefSeq" id="WP_251603242.1">
    <property type="nucleotide sequence ID" value="NZ_JAMQJY010000001.1"/>
</dbReference>
<reference evidence="1" key="1">
    <citation type="submission" date="2022-06" db="EMBL/GenBank/DDBJ databases">
        <title>Alkalicoccobacillus porphyridii sp. nov., isolated from a marine red alga, Porphyridium purpureum and reclassification of Shouchella plakortidis and Shouchella gibsonii as Alkalicoccobacillus plakortidis comb. nov. and Alkalicoccobacillus gibsonii comb. nov.</title>
        <authorList>
            <person name="Kim K.H."/>
            <person name="Lee J.K."/>
            <person name="Han D.M."/>
            <person name="Baek J.H."/>
            <person name="Jeon C.O."/>
        </authorList>
    </citation>
    <scope>NUCLEOTIDE SEQUENCE</scope>
    <source>
        <strain evidence="1">DSM 19153</strain>
    </source>
</reference>
<organism evidence="1 2">
    <name type="scientific">Alkalicoccobacillus plakortidis</name>
    <dbReference type="NCBI Taxonomy" id="444060"/>
    <lineage>
        <taxon>Bacteria</taxon>
        <taxon>Bacillati</taxon>
        <taxon>Bacillota</taxon>
        <taxon>Bacilli</taxon>
        <taxon>Bacillales</taxon>
        <taxon>Bacillaceae</taxon>
        <taxon>Alkalicoccobacillus</taxon>
    </lineage>
</organism>
<dbReference type="EMBL" id="JAMQJY010000001">
    <property type="protein sequence ID" value="MCM2674162.1"/>
    <property type="molecule type" value="Genomic_DNA"/>
</dbReference>
<dbReference type="Proteomes" id="UP001203665">
    <property type="component" value="Unassembled WGS sequence"/>
</dbReference>